<feature type="signal peptide" evidence="1">
    <location>
        <begin position="1"/>
        <end position="23"/>
    </location>
</feature>
<accession>A0A4Q7YT44</accession>
<dbReference type="AlphaFoldDB" id="A0A4Q7YT44"/>
<evidence type="ECO:0000313" key="3">
    <source>
        <dbReference type="Proteomes" id="UP000292958"/>
    </source>
</evidence>
<dbReference type="EMBL" id="SHKW01000001">
    <property type="protein sequence ID" value="RZU40748.1"/>
    <property type="molecule type" value="Genomic_DNA"/>
</dbReference>
<feature type="chain" id="PRO_5020214864" description="Outer membrane protein with beta-barrel domain" evidence="1">
    <location>
        <begin position="24"/>
        <end position="114"/>
    </location>
</feature>
<comment type="caution">
    <text evidence="2">The sequence shown here is derived from an EMBL/GenBank/DDBJ whole genome shotgun (WGS) entry which is preliminary data.</text>
</comment>
<dbReference type="RefSeq" id="WP_242618286.1">
    <property type="nucleotide sequence ID" value="NZ_SHKW01000001.1"/>
</dbReference>
<evidence type="ECO:0000313" key="2">
    <source>
        <dbReference type="EMBL" id="RZU40748.1"/>
    </source>
</evidence>
<evidence type="ECO:0008006" key="4">
    <source>
        <dbReference type="Google" id="ProtNLM"/>
    </source>
</evidence>
<gene>
    <name evidence="2" type="ORF">BDD14_2223</name>
</gene>
<organism evidence="2 3">
    <name type="scientific">Edaphobacter modestus</name>
    <dbReference type="NCBI Taxonomy" id="388466"/>
    <lineage>
        <taxon>Bacteria</taxon>
        <taxon>Pseudomonadati</taxon>
        <taxon>Acidobacteriota</taxon>
        <taxon>Terriglobia</taxon>
        <taxon>Terriglobales</taxon>
        <taxon>Acidobacteriaceae</taxon>
        <taxon>Edaphobacter</taxon>
    </lineage>
</organism>
<reference evidence="2 3" key="1">
    <citation type="submission" date="2019-02" db="EMBL/GenBank/DDBJ databases">
        <title>Genomic Encyclopedia of Archaeal and Bacterial Type Strains, Phase II (KMG-II): from individual species to whole genera.</title>
        <authorList>
            <person name="Goeker M."/>
        </authorList>
    </citation>
    <scope>NUCLEOTIDE SEQUENCE [LARGE SCALE GENOMIC DNA]</scope>
    <source>
        <strain evidence="2 3">DSM 18101</strain>
    </source>
</reference>
<keyword evidence="3" id="KW-1185">Reference proteome</keyword>
<proteinExistence type="predicted"/>
<sequence length="114" mass="12437">MKTTRQFRLVVLGAAFFAGSAAAQIAPANPAEKSSGSPSNEWSFSLGALGYLVPNDLSYGSPIFNADHKWLQTALDVQRGVSLGFAYRKMDYTTYIFNAGWADPTMVIALTYKF</sequence>
<dbReference type="Proteomes" id="UP000292958">
    <property type="component" value="Unassembled WGS sequence"/>
</dbReference>
<keyword evidence="1" id="KW-0732">Signal</keyword>
<protein>
    <recommendedName>
        <fullName evidence="4">Outer membrane protein with beta-barrel domain</fullName>
    </recommendedName>
</protein>
<name>A0A4Q7YT44_9BACT</name>
<evidence type="ECO:0000256" key="1">
    <source>
        <dbReference type="SAM" id="SignalP"/>
    </source>
</evidence>